<evidence type="ECO:0000313" key="4">
    <source>
        <dbReference type="Proteomes" id="UP000224503"/>
    </source>
</evidence>
<proteinExistence type="predicted"/>
<evidence type="ECO:0000256" key="1">
    <source>
        <dbReference type="ARBA" id="ARBA00022741"/>
    </source>
</evidence>
<name>A0A0U4JLP2_9CAUD</name>
<dbReference type="InterPro" id="IPR056098">
    <property type="entry name" value="Acb2/Tad1_hairpin"/>
</dbReference>
<evidence type="ECO:0000313" key="3">
    <source>
        <dbReference type="EMBL" id="ALY09281.1"/>
    </source>
</evidence>
<dbReference type="RefSeq" id="YP_009594298.1">
    <property type="nucleotide sequence ID" value="NC_041875.1"/>
</dbReference>
<dbReference type="KEGG" id="vg:40069819"/>
<dbReference type="EMBL" id="KU160650">
    <property type="protein sequence ID" value="ALY09281.1"/>
    <property type="molecule type" value="Genomic_DNA"/>
</dbReference>
<gene>
    <name evidence="3" type="primary">9</name>
    <name evidence="3" type="ORF">JASMINE_9</name>
</gene>
<evidence type="ECO:0000259" key="2">
    <source>
        <dbReference type="Pfam" id="PF24729"/>
    </source>
</evidence>
<keyword evidence="4" id="KW-1185">Reference proteome</keyword>
<accession>A0A0U4JLP2</accession>
<organism evidence="3 4">
    <name type="scientific">Arthrobacter phage Jasmine</name>
    <dbReference type="NCBI Taxonomy" id="1772302"/>
    <lineage>
        <taxon>Viruses</taxon>
        <taxon>Duplodnaviria</taxon>
        <taxon>Heunggongvirae</taxon>
        <taxon>Uroviricota</taxon>
        <taxon>Caudoviricetes</taxon>
        <taxon>Jasminevirus</taxon>
        <taxon>Jasminevirus jasmine</taxon>
    </lineage>
</organism>
<dbReference type="Proteomes" id="UP000224503">
    <property type="component" value="Segment"/>
</dbReference>
<dbReference type="GO" id="GO:0000166">
    <property type="term" value="F:nucleotide binding"/>
    <property type="evidence" value="ECO:0007669"/>
    <property type="project" value="UniProtKB-KW"/>
</dbReference>
<protein>
    <recommendedName>
        <fullName evidence="2">Acb2/Tad1 hairpin domain-containing protein</fullName>
    </recommendedName>
</protein>
<dbReference type="Pfam" id="PF24729">
    <property type="entry name" value="Acb2_Tad1_hairpin"/>
    <property type="match status" value="1"/>
</dbReference>
<keyword evidence="1" id="KW-0547">Nucleotide-binding</keyword>
<dbReference type="GeneID" id="40069819"/>
<dbReference type="OrthoDB" id="24244at10239"/>
<feature type="domain" description="Acb2/Tad1 hairpin" evidence="2">
    <location>
        <begin position="36"/>
        <end position="97"/>
    </location>
</feature>
<sequence length="99" mass="11535">MTETVEHDVKHERPFEHCICGWNRRKEEEGAKRTNDIKNRFGYHKPDEAKVKEHALIRAQMENIAQYWASNLPAGREQATALTKLEEAMFWANAAIARN</sequence>
<reference evidence="3 4" key="1">
    <citation type="submission" date="2015-11" db="EMBL/GenBank/DDBJ databases">
        <authorList>
            <person name="Ott C."/>
            <person name="Guerrero C.A."/>
            <person name="Bradley K.W."/>
            <person name="Asai D.J."/>
            <person name="Bowman C.A."/>
            <person name="Russell D.A."/>
            <person name="Pope W.H."/>
            <person name="Jacobs-Sera D."/>
            <person name="Hendrix R.W."/>
            <person name="Hatfull G.F."/>
        </authorList>
    </citation>
    <scope>NUCLEOTIDE SEQUENCE [LARGE SCALE GENOMIC DNA]</scope>
</reference>